<dbReference type="STRING" id="1882483.A0A317XWE8"/>
<dbReference type="SUPFAM" id="SSF56784">
    <property type="entry name" value="HAD-like"/>
    <property type="match status" value="1"/>
</dbReference>
<dbReference type="GO" id="GO:0016791">
    <property type="term" value="F:phosphatase activity"/>
    <property type="evidence" value="ECO:0007669"/>
    <property type="project" value="TreeGrafter"/>
</dbReference>
<dbReference type="EMBL" id="KZ819190">
    <property type="protein sequence ID" value="PWZ01631.1"/>
    <property type="molecule type" value="Genomic_DNA"/>
</dbReference>
<dbReference type="InterPro" id="IPR006357">
    <property type="entry name" value="HAD-SF_hydro_IIA"/>
</dbReference>
<sequence length="274" mass="30015">MINLLIDLNGTCHIGDTPTRDAVNAICKLRAFQKQDQHSLNIRFCSNTTKESSASLLDKLRKAGFHEELVSADDLFTSLEATKRLIDRSRLSPLLLLSESAQIVFRQDGRVAHRCFFADAAKPPSALSTAEASRLRACDAVVIGLCPELMTQAWLDEAFRLTAGEYKSDRPALLIATHRALYHRPSADQPLSLGPGAFISALEAASQYQGNTTTVCGKPSREFLSECLFAMRNSSSASSQHVEETNYIVSSLVHAGFVTATILTLPNISVRTRF</sequence>
<dbReference type="Gene3D" id="3.40.50.1000">
    <property type="entry name" value="HAD superfamily/HAD-like"/>
    <property type="match status" value="2"/>
</dbReference>
<gene>
    <name evidence="1" type="ORF">BCV70DRAFT_158296</name>
</gene>
<accession>A0A317XWE8</accession>
<dbReference type="OrthoDB" id="426235at2759"/>
<dbReference type="GO" id="GO:0005737">
    <property type="term" value="C:cytoplasm"/>
    <property type="evidence" value="ECO:0007669"/>
    <property type="project" value="TreeGrafter"/>
</dbReference>
<keyword evidence="2" id="KW-1185">Reference proteome</keyword>
<dbReference type="InterPro" id="IPR023214">
    <property type="entry name" value="HAD_sf"/>
</dbReference>
<evidence type="ECO:0008006" key="3">
    <source>
        <dbReference type="Google" id="ProtNLM"/>
    </source>
</evidence>
<dbReference type="Proteomes" id="UP000246740">
    <property type="component" value="Unassembled WGS sequence"/>
</dbReference>
<dbReference type="PANTHER" id="PTHR19288">
    <property type="entry name" value="4-NITROPHENYLPHOSPHATASE-RELATED"/>
    <property type="match status" value="1"/>
</dbReference>
<dbReference type="PANTHER" id="PTHR19288:SF46">
    <property type="entry name" value="HALOACID DEHALOGENASE-LIKE HYDROLASE DOMAIN-CONTAINING PROTEIN 2"/>
    <property type="match status" value="1"/>
</dbReference>
<evidence type="ECO:0000313" key="2">
    <source>
        <dbReference type="Proteomes" id="UP000246740"/>
    </source>
</evidence>
<organism evidence="1 2">
    <name type="scientific">Testicularia cyperi</name>
    <dbReference type="NCBI Taxonomy" id="1882483"/>
    <lineage>
        <taxon>Eukaryota</taxon>
        <taxon>Fungi</taxon>
        <taxon>Dikarya</taxon>
        <taxon>Basidiomycota</taxon>
        <taxon>Ustilaginomycotina</taxon>
        <taxon>Ustilaginomycetes</taxon>
        <taxon>Ustilaginales</taxon>
        <taxon>Anthracoideaceae</taxon>
        <taxon>Testicularia</taxon>
    </lineage>
</organism>
<name>A0A317XWE8_9BASI</name>
<reference evidence="1 2" key="1">
    <citation type="journal article" date="2018" name="Mol. Biol. Evol.">
        <title>Broad Genomic Sampling Reveals a Smut Pathogenic Ancestry of the Fungal Clade Ustilaginomycotina.</title>
        <authorList>
            <person name="Kijpornyongpan T."/>
            <person name="Mondo S.J."/>
            <person name="Barry K."/>
            <person name="Sandor L."/>
            <person name="Lee J."/>
            <person name="Lipzen A."/>
            <person name="Pangilinan J."/>
            <person name="LaButti K."/>
            <person name="Hainaut M."/>
            <person name="Henrissat B."/>
            <person name="Grigoriev I.V."/>
            <person name="Spatafora J.W."/>
            <person name="Aime M.C."/>
        </authorList>
    </citation>
    <scope>NUCLEOTIDE SEQUENCE [LARGE SCALE GENOMIC DNA]</scope>
    <source>
        <strain evidence="1 2">MCA 3645</strain>
    </source>
</reference>
<evidence type="ECO:0000313" key="1">
    <source>
        <dbReference type="EMBL" id="PWZ01631.1"/>
    </source>
</evidence>
<dbReference type="AlphaFoldDB" id="A0A317XWE8"/>
<protein>
    <recommendedName>
        <fullName evidence="3">HAD-like protein</fullName>
    </recommendedName>
</protein>
<dbReference type="InParanoid" id="A0A317XWE8"/>
<dbReference type="Pfam" id="PF13344">
    <property type="entry name" value="Hydrolase_6"/>
    <property type="match status" value="1"/>
</dbReference>
<dbReference type="InterPro" id="IPR036412">
    <property type="entry name" value="HAD-like_sf"/>
</dbReference>
<proteinExistence type="predicted"/>